<dbReference type="Gene3D" id="2.60.200.60">
    <property type="match status" value="1"/>
</dbReference>
<evidence type="ECO:0000313" key="1">
    <source>
        <dbReference type="EMBL" id="MRX09998.1"/>
    </source>
</evidence>
<organism evidence="1 2">
    <name type="scientific">Duganella alba</name>
    <dbReference type="NCBI Taxonomy" id="2666081"/>
    <lineage>
        <taxon>Bacteria</taxon>
        <taxon>Pseudomonadati</taxon>
        <taxon>Pseudomonadota</taxon>
        <taxon>Betaproteobacteria</taxon>
        <taxon>Burkholderiales</taxon>
        <taxon>Oxalobacteraceae</taxon>
        <taxon>Telluria group</taxon>
        <taxon>Duganella</taxon>
    </lineage>
</organism>
<dbReference type="RefSeq" id="WP_154366505.1">
    <property type="nucleotide sequence ID" value="NZ_WKJM01000017.1"/>
</dbReference>
<comment type="caution">
    <text evidence="1">The sequence shown here is derived from an EMBL/GenBank/DDBJ whole genome shotgun (WGS) entry which is preliminary data.</text>
</comment>
<dbReference type="Proteomes" id="UP000481037">
    <property type="component" value="Unassembled WGS sequence"/>
</dbReference>
<dbReference type="InterPro" id="IPR008727">
    <property type="entry name" value="PAAR_motif"/>
</dbReference>
<dbReference type="CDD" id="cd14744">
    <property type="entry name" value="PAAR_CT_2"/>
    <property type="match status" value="1"/>
</dbReference>
<reference evidence="1 2" key="1">
    <citation type="submission" date="2019-11" db="EMBL/GenBank/DDBJ databases">
        <title>Novel species isolated from a subtropical stream in China.</title>
        <authorList>
            <person name="Lu H."/>
        </authorList>
    </citation>
    <scope>NUCLEOTIDE SEQUENCE [LARGE SCALE GENOMIC DNA]</scope>
    <source>
        <strain evidence="1 2">FT25W</strain>
    </source>
</reference>
<gene>
    <name evidence="1" type="ORF">GJ697_19350</name>
</gene>
<accession>A0A6L5QKJ0</accession>
<protein>
    <submittedName>
        <fullName evidence="1">PAAR domain-containing protein</fullName>
    </submittedName>
</protein>
<dbReference type="EMBL" id="WKJM01000017">
    <property type="protein sequence ID" value="MRX09998.1"/>
    <property type="molecule type" value="Genomic_DNA"/>
</dbReference>
<evidence type="ECO:0000313" key="2">
    <source>
        <dbReference type="Proteomes" id="UP000481037"/>
    </source>
</evidence>
<keyword evidence="2" id="KW-1185">Reference proteome</keyword>
<name>A0A6L5QKJ0_9BURK</name>
<dbReference type="Pfam" id="PF05488">
    <property type="entry name" value="PAAR_motif"/>
    <property type="match status" value="1"/>
</dbReference>
<proteinExistence type="predicted"/>
<dbReference type="AlphaFoldDB" id="A0A6L5QKJ0"/>
<sequence length="85" mass="8706">MKNSQGKGVIRLGDSTSHGGKVVSAANDFKALGKPIAVDGDMTVCPQCKGNFPIQVAASDRHHHGKAVAYDGDKAACGAKLISSI</sequence>